<evidence type="ECO:0000256" key="8">
    <source>
        <dbReference type="RuleBase" id="RU000363"/>
    </source>
</evidence>
<dbReference type="PROSITE" id="PS00061">
    <property type="entry name" value="ADH_SHORT"/>
    <property type="match status" value="1"/>
</dbReference>
<evidence type="ECO:0000256" key="7">
    <source>
        <dbReference type="ARBA" id="ARBA00047400"/>
    </source>
</evidence>
<keyword evidence="5" id="KW-0520">NAD</keyword>
<keyword evidence="4" id="KW-0560">Oxidoreductase</keyword>
<dbReference type="SUPFAM" id="SSF51735">
    <property type="entry name" value="NAD(P)-binding Rossmann-fold domains"/>
    <property type="match status" value="1"/>
</dbReference>
<proteinExistence type="inferred from homology"/>
<keyword evidence="3" id="KW-0964">Secreted</keyword>
<dbReference type="RefSeq" id="WP_355083883.1">
    <property type="nucleotide sequence ID" value="NZ_JBEXKW010000005.1"/>
</dbReference>
<keyword evidence="10" id="KW-1185">Reference proteome</keyword>
<dbReference type="Gene3D" id="3.40.50.720">
    <property type="entry name" value="NAD(P)-binding Rossmann-like Domain"/>
    <property type="match status" value="1"/>
</dbReference>
<evidence type="ECO:0000313" key="10">
    <source>
        <dbReference type="Proteomes" id="UP001551695"/>
    </source>
</evidence>
<gene>
    <name evidence="9" type="ORF">AB0I48_18550</name>
</gene>
<sequence>MGELDDRVAVITGGARGQGRAHAITMANAGADIVVCDIDEEIATVPYPLGTGDDLAATVESVEKAGRRCVAIKADVRSRDQMNAVAERAMDEFGRIDILVANAGIATYSTVASMDERMWQDIIDVNLTGVFHSVRAVVPYMIERRWGRVIATSSIAAKMGVRHMAHYTAAKWGVIGLVKSLSLEVAGYGITVNALLPDAVDTDMINNPAIYRQLMPKKDNPTRADIMAMVASGPPNSDWIDPAEIAEVALLLASERGRHFNGEAVTISSGRSAGTT</sequence>
<dbReference type="PRINTS" id="PR00081">
    <property type="entry name" value="GDHRDH"/>
</dbReference>
<organism evidence="9 10">
    <name type="scientific">Nocardia aurea</name>
    <dbReference type="NCBI Taxonomy" id="2144174"/>
    <lineage>
        <taxon>Bacteria</taxon>
        <taxon>Bacillati</taxon>
        <taxon>Actinomycetota</taxon>
        <taxon>Actinomycetes</taxon>
        <taxon>Mycobacteriales</taxon>
        <taxon>Nocardiaceae</taxon>
        <taxon>Nocardia</taxon>
    </lineage>
</organism>
<evidence type="ECO:0000256" key="2">
    <source>
        <dbReference type="ARBA" id="ARBA00006484"/>
    </source>
</evidence>
<keyword evidence="3" id="KW-0134">Cell wall</keyword>
<dbReference type="NCBIfam" id="TIGR03971">
    <property type="entry name" value="SDR_subfam_1"/>
    <property type="match status" value="1"/>
</dbReference>
<dbReference type="Proteomes" id="UP001551695">
    <property type="component" value="Unassembled WGS sequence"/>
</dbReference>
<evidence type="ECO:0000256" key="1">
    <source>
        <dbReference type="ARBA" id="ARBA00004191"/>
    </source>
</evidence>
<dbReference type="InterPro" id="IPR023985">
    <property type="entry name" value="SDR_subfam_1"/>
</dbReference>
<dbReference type="PANTHER" id="PTHR42879:SF2">
    <property type="entry name" value="3-OXOACYL-[ACYL-CARRIER-PROTEIN] REDUCTASE FABG"/>
    <property type="match status" value="1"/>
</dbReference>
<comment type="caution">
    <text evidence="9">The sequence shown here is derived from an EMBL/GenBank/DDBJ whole genome shotgun (WGS) entry which is preliminary data.</text>
</comment>
<dbReference type="InterPro" id="IPR002347">
    <property type="entry name" value="SDR_fam"/>
</dbReference>
<comment type="similarity">
    <text evidence="2 8">Belongs to the short-chain dehydrogenases/reductases (SDR) family.</text>
</comment>
<dbReference type="InterPro" id="IPR050259">
    <property type="entry name" value="SDR"/>
</dbReference>
<name>A0ABV3FVW4_9NOCA</name>
<dbReference type="PANTHER" id="PTHR42879">
    <property type="entry name" value="3-OXOACYL-(ACYL-CARRIER-PROTEIN) REDUCTASE"/>
    <property type="match status" value="1"/>
</dbReference>
<dbReference type="CDD" id="cd05233">
    <property type="entry name" value="SDR_c"/>
    <property type="match status" value="1"/>
</dbReference>
<reference evidence="9 10" key="1">
    <citation type="submission" date="2024-06" db="EMBL/GenBank/DDBJ databases">
        <title>The Natural Products Discovery Center: Release of the First 8490 Sequenced Strains for Exploring Actinobacteria Biosynthetic Diversity.</title>
        <authorList>
            <person name="Kalkreuter E."/>
            <person name="Kautsar S.A."/>
            <person name="Yang D."/>
            <person name="Bader C.D."/>
            <person name="Teijaro C.N."/>
            <person name="Fluegel L."/>
            <person name="Davis C.M."/>
            <person name="Simpson J.R."/>
            <person name="Lauterbach L."/>
            <person name="Steele A.D."/>
            <person name="Gui C."/>
            <person name="Meng S."/>
            <person name="Li G."/>
            <person name="Viehrig K."/>
            <person name="Ye F."/>
            <person name="Su P."/>
            <person name="Kiefer A.F."/>
            <person name="Nichols A."/>
            <person name="Cepeda A.J."/>
            <person name="Yan W."/>
            <person name="Fan B."/>
            <person name="Jiang Y."/>
            <person name="Adhikari A."/>
            <person name="Zheng C.-J."/>
            <person name="Schuster L."/>
            <person name="Cowan T.M."/>
            <person name="Smanski M.J."/>
            <person name="Chevrette M.G."/>
            <person name="De Carvalho L.P.S."/>
            <person name="Shen B."/>
        </authorList>
    </citation>
    <scope>NUCLEOTIDE SEQUENCE [LARGE SCALE GENOMIC DNA]</scope>
    <source>
        <strain evidence="9 10">NPDC050403</strain>
    </source>
</reference>
<comment type="subcellular location">
    <subcellularLocation>
        <location evidence="1">Secreted</location>
        <location evidence="1">Cell wall</location>
    </subcellularLocation>
</comment>
<dbReference type="InterPro" id="IPR036291">
    <property type="entry name" value="NAD(P)-bd_dom_sf"/>
</dbReference>
<evidence type="ECO:0000256" key="6">
    <source>
        <dbReference type="ARBA" id="ARBA00040781"/>
    </source>
</evidence>
<evidence type="ECO:0000256" key="3">
    <source>
        <dbReference type="ARBA" id="ARBA00022512"/>
    </source>
</evidence>
<evidence type="ECO:0000256" key="4">
    <source>
        <dbReference type="ARBA" id="ARBA00023002"/>
    </source>
</evidence>
<comment type="catalytic activity">
    <reaction evidence="7">
        <text>a (3R)-hydroxyacyl-[ACP] + NADP(+) = a 3-oxoacyl-[ACP] + NADPH + H(+)</text>
        <dbReference type="Rhea" id="RHEA:17397"/>
        <dbReference type="Rhea" id="RHEA-COMP:9916"/>
        <dbReference type="Rhea" id="RHEA-COMP:9945"/>
        <dbReference type="ChEBI" id="CHEBI:15378"/>
        <dbReference type="ChEBI" id="CHEBI:57783"/>
        <dbReference type="ChEBI" id="CHEBI:58349"/>
        <dbReference type="ChEBI" id="CHEBI:78776"/>
        <dbReference type="ChEBI" id="CHEBI:78827"/>
        <dbReference type="EC" id="1.1.1.100"/>
    </reaction>
    <physiologicalReaction direction="right-to-left" evidence="7">
        <dbReference type="Rhea" id="RHEA:17399"/>
    </physiologicalReaction>
</comment>
<evidence type="ECO:0000313" key="9">
    <source>
        <dbReference type="EMBL" id="MEV0709566.1"/>
    </source>
</evidence>
<dbReference type="PRINTS" id="PR00080">
    <property type="entry name" value="SDRFAMILY"/>
</dbReference>
<evidence type="ECO:0000256" key="5">
    <source>
        <dbReference type="ARBA" id="ARBA00023027"/>
    </source>
</evidence>
<protein>
    <recommendedName>
        <fullName evidence="6">3-oxoacyl-[acyl-carrier-protein] reductase MabA</fullName>
    </recommendedName>
</protein>
<dbReference type="InterPro" id="IPR020904">
    <property type="entry name" value="Sc_DH/Rdtase_CS"/>
</dbReference>
<dbReference type="Pfam" id="PF00106">
    <property type="entry name" value="adh_short"/>
    <property type="match status" value="1"/>
</dbReference>
<dbReference type="EMBL" id="JBFAKC010000007">
    <property type="protein sequence ID" value="MEV0709566.1"/>
    <property type="molecule type" value="Genomic_DNA"/>
</dbReference>
<accession>A0ABV3FVW4</accession>